<dbReference type="NCBIfam" id="NF006108">
    <property type="entry name" value="PRK08259.1"/>
    <property type="match status" value="1"/>
</dbReference>
<evidence type="ECO:0000256" key="1">
    <source>
        <dbReference type="ARBA" id="ARBA00005254"/>
    </source>
</evidence>
<dbReference type="Pfam" id="PF00378">
    <property type="entry name" value="ECH_1"/>
    <property type="match status" value="1"/>
</dbReference>
<dbReference type="InterPro" id="IPR001753">
    <property type="entry name" value="Enoyl-CoA_hydra/iso"/>
</dbReference>
<sequence>MTTCLSLKLFGVSGLVNSVTRQMATKAKQNVVLSVIEPRILHISINRPEKKNCVNHATALELISAFDRLNNDDGIDVAVLSGQGATFCAGYDLSTVADGTRPSGDAAAGHLAAGHRFMGPTGTNPIKKPVIAAIEGHAVAGGLELAMLADLRVAAKSASFGVLCRRFGVPLIDGGTVRLPAAIGYSRAMDLILTGRAIDAETAYSWGLVNRLVADGTALESAVQLAKDLLAFPQACMRADRESAFRATFDNGDFASKLDFELTNGLPVLEEAAKGAKTFISKSYKVNPNKPKL</sequence>
<name>A0A7E4UX00_PANRE</name>
<dbReference type="CDD" id="cd06558">
    <property type="entry name" value="crotonase-like"/>
    <property type="match status" value="1"/>
</dbReference>
<dbReference type="Gene3D" id="3.90.226.10">
    <property type="entry name" value="2-enoyl-CoA Hydratase, Chain A, domain 1"/>
    <property type="match status" value="1"/>
</dbReference>
<dbReference type="WBParaSite" id="Pan_g138.t1">
    <property type="protein sequence ID" value="Pan_g138.t1"/>
    <property type="gene ID" value="Pan_g138"/>
</dbReference>
<dbReference type="Proteomes" id="UP000492821">
    <property type="component" value="Unassembled WGS sequence"/>
</dbReference>
<evidence type="ECO:0000313" key="3">
    <source>
        <dbReference type="Proteomes" id="UP000492821"/>
    </source>
</evidence>
<dbReference type="Gene3D" id="1.10.287.2460">
    <property type="match status" value="1"/>
</dbReference>
<evidence type="ECO:0000256" key="2">
    <source>
        <dbReference type="RuleBase" id="RU003707"/>
    </source>
</evidence>
<dbReference type="AlphaFoldDB" id="A0A7E4UX00"/>
<dbReference type="PROSITE" id="PS00166">
    <property type="entry name" value="ENOYL_COA_HYDRATASE"/>
    <property type="match status" value="1"/>
</dbReference>
<dbReference type="InterPro" id="IPR018376">
    <property type="entry name" value="Enoyl-CoA_hyd/isom_CS"/>
</dbReference>
<organism evidence="3 4">
    <name type="scientific">Panagrellus redivivus</name>
    <name type="common">Microworm</name>
    <dbReference type="NCBI Taxonomy" id="6233"/>
    <lineage>
        <taxon>Eukaryota</taxon>
        <taxon>Metazoa</taxon>
        <taxon>Ecdysozoa</taxon>
        <taxon>Nematoda</taxon>
        <taxon>Chromadorea</taxon>
        <taxon>Rhabditida</taxon>
        <taxon>Tylenchina</taxon>
        <taxon>Panagrolaimomorpha</taxon>
        <taxon>Panagrolaimoidea</taxon>
        <taxon>Panagrolaimidae</taxon>
        <taxon>Panagrellus</taxon>
    </lineage>
</organism>
<dbReference type="GO" id="GO:0003824">
    <property type="term" value="F:catalytic activity"/>
    <property type="evidence" value="ECO:0007669"/>
    <property type="project" value="InterPro"/>
</dbReference>
<reference evidence="3" key="1">
    <citation type="journal article" date="2013" name="Genetics">
        <title>The draft genome and transcriptome of Panagrellus redivivus are shaped by the harsh demands of a free-living lifestyle.</title>
        <authorList>
            <person name="Srinivasan J."/>
            <person name="Dillman A.R."/>
            <person name="Macchietto M.G."/>
            <person name="Heikkinen L."/>
            <person name="Lakso M."/>
            <person name="Fracchia K.M."/>
            <person name="Antoshechkin I."/>
            <person name="Mortazavi A."/>
            <person name="Wong G."/>
            <person name="Sternberg P.W."/>
        </authorList>
    </citation>
    <scope>NUCLEOTIDE SEQUENCE [LARGE SCALE GENOMIC DNA]</scope>
    <source>
        <strain evidence="3">MT8872</strain>
    </source>
</reference>
<dbReference type="PANTHER" id="PTHR43802:SF1">
    <property type="entry name" value="IP11341P-RELATED"/>
    <property type="match status" value="1"/>
</dbReference>
<keyword evidence="3" id="KW-1185">Reference proteome</keyword>
<dbReference type="SUPFAM" id="SSF52096">
    <property type="entry name" value="ClpP/crotonase"/>
    <property type="match status" value="1"/>
</dbReference>
<evidence type="ECO:0000313" key="4">
    <source>
        <dbReference type="WBParaSite" id="Pan_g138.t1"/>
    </source>
</evidence>
<protein>
    <submittedName>
        <fullName evidence="4">Enoyl-CoA hydratase</fullName>
    </submittedName>
</protein>
<accession>A0A7E4UX00</accession>
<dbReference type="InterPro" id="IPR029045">
    <property type="entry name" value="ClpP/crotonase-like_dom_sf"/>
</dbReference>
<proteinExistence type="inferred from homology"/>
<comment type="similarity">
    <text evidence="1 2">Belongs to the enoyl-CoA hydratase/isomerase family.</text>
</comment>
<reference evidence="4" key="2">
    <citation type="submission" date="2020-10" db="UniProtKB">
        <authorList>
            <consortium name="WormBaseParasite"/>
        </authorList>
    </citation>
    <scope>IDENTIFICATION</scope>
</reference>
<dbReference type="PANTHER" id="PTHR43802">
    <property type="entry name" value="ENOYL-COA HYDRATASE"/>
    <property type="match status" value="1"/>
</dbReference>